<accession>A0A0G3H1X3</accession>
<gene>
    <name evidence="1" type="ORF">CMUST_15625</name>
</gene>
<geneLocation type="plasmid" evidence="1 2">
    <name>pCmus45274</name>
</geneLocation>
<dbReference type="Proteomes" id="UP000035199">
    <property type="component" value="Plasmid pCmus45274"/>
</dbReference>
<evidence type="ECO:0008006" key="3">
    <source>
        <dbReference type="Google" id="ProtNLM"/>
    </source>
</evidence>
<keyword evidence="1" id="KW-0614">Plasmid</keyword>
<reference evidence="1 2" key="1">
    <citation type="journal article" date="2015" name="Genome Announc.">
        <title>Complete Genome Sequence of the Type Strain Corynebacterium mustelae DSM 45274, Isolated from Various Tissues of a Male Ferret with Lethal Sepsis.</title>
        <authorList>
            <person name="Ruckert C."/>
            <person name="Eimer J."/>
            <person name="Winkler A."/>
            <person name="Tauch A."/>
        </authorList>
    </citation>
    <scope>NUCLEOTIDE SEQUENCE [LARGE SCALE GENOMIC DNA]</scope>
    <source>
        <strain evidence="1 2">DSM 45274</strain>
        <plasmid evidence="2">Plasmid pCmus45274</plasmid>
    </source>
</reference>
<protein>
    <recommendedName>
        <fullName evidence="3">ParB</fullName>
    </recommendedName>
</protein>
<dbReference type="PATRIC" id="fig|571915.4.peg.3355"/>
<reference evidence="2" key="2">
    <citation type="submission" date="2015-05" db="EMBL/GenBank/DDBJ databases">
        <title>Complete genome sequence of Corynebacterium mustelae DSM 45274, isolated from various tissues of a male ferret with lethal sepsis.</title>
        <authorList>
            <person name="Ruckert C."/>
            <person name="Albersmeier A."/>
            <person name="Winkler A."/>
            <person name="Tauch A."/>
        </authorList>
    </citation>
    <scope>NUCLEOTIDE SEQUENCE [LARGE SCALE GENOMIC DNA]</scope>
    <source>
        <strain evidence="2">DSM 45274</strain>
        <plasmid evidence="2">Plasmid pCmus45274</plasmid>
    </source>
</reference>
<proteinExistence type="predicted"/>
<dbReference type="RefSeq" id="WP_047263751.1">
    <property type="nucleotide sequence ID" value="NZ_CP011543.1"/>
</dbReference>
<evidence type="ECO:0000313" key="2">
    <source>
        <dbReference type="Proteomes" id="UP000035199"/>
    </source>
</evidence>
<dbReference type="AlphaFoldDB" id="A0A0G3H1X3"/>
<organism evidence="1 2">
    <name type="scientific">Corynebacterium mustelae</name>
    <dbReference type="NCBI Taxonomy" id="571915"/>
    <lineage>
        <taxon>Bacteria</taxon>
        <taxon>Bacillati</taxon>
        <taxon>Actinomycetota</taxon>
        <taxon>Actinomycetes</taxon>
        <taxon>Mycobacteriales</taxon>
        <taxon>Corynebacteriaceae</taxon>
        <taxon>Corynebacterium</taxon>
    </lineage>
</organism>
<dbReference type="EMBL" id="CP011543">
    <property type="protein sequence ID" value="AKK07414.1"/>
    <property type="molecule type" value="Genomic_DNA"/>
</dbReference>
<evidence type="ECO:0000313" key="1">
    <source>
        <dbReference type="EMBL" id="AKK07414.1"/>
    </source>
</evidence>
<sequence length="93" mass="10631">MAIKARKKAPTNDIEADLMAKAEATPISRTVEERIATRAEGRYFTLLTYRGTEEQKDLIDFAAATERMSIQKLLEGIIMPYLEEKYGENFDNQ</sequence>
<dbReference type="KEGG" id="cmv:CMUST_15625"/>
<name>A0A0G3H1X3_9CORY</name>
<keyword evidence="2" id="KW-1185">Reference proteome</keyword>